<feature type="region of interest" description="Disordered" evidence="1">
    <location>
        <begin position="1"/>
        <end position="23"/>
    </location>
</feature>
<dbReference type="Proteomes" id="UP000324897">
    <property type="component" value="Unassembled WGS sequence"/>
</dbReference>
<organism evidence="2 3">
    <name type="scientific">Eragrostis curvula</name>
    <name type="common">weeping love grass</name>
    <dbReference type="NCBI Taxonomy" id="38414"/>
    <lineage>
        <taxon>Eukaryota</taxon>
        <taxon>Viridiplantae</taxon>
        <taxon>Streptophyta</taxon>
        <taxon>Embryophyta</taxon>
        <taxon>Tracheophyta</taxon>
        <taxon>Spermatophyta</taxon>
        <taxon>Magnoliopsida</taxon>
        <taxon>Liliopsida</taxon>
        <taxon>Poales</taxon>
        <taxon>Poaceae</taxon>
        <taxon>PACMAD clade</taxon>
        <taxon>Chloridoideae</taxon>
        <taxon>Eragrostideae</taxon>
        <taxon>Eragrostidinae</taxon>
        <taxon>Eragrostis</taxon>
    </lineage>
</organism>
<evidence type="ECO:0000313" key="2">
    <source>
        <dbReference type="EMBL" id="TVU43457.1"/>
    </source>
</evidence>
<accession>A0A5J9W688</accession>
<gene>
    <name evidence="2" type="ORF">EJB05_09932</name>
</gene>
<dbReference type="AlphaFoldDB" id="A0A5J9W688"/>
<sequence>MGKEMLPVTNEQGRLCLKPSSQPVSLPPLLSAFSCPRFIYTSSRLSLLRLRPRRRRGAQSSPPT</sequence>
<evidence type="ECO:0000313" key="3">
    <source>
        <dbReference type="Proteomes" id="UP000324897"/>
    </source>
</evidence>
<dbReference type="PROSITE" id="PS51257">
    <property type="entry name" value="PROKAR_LIPOPROTEIN"/>
    <property type="match status" value="1"/>
</dbReference>
<keyword evidence="3" id="KW-1185">Reference proteome</keyword>
<dbReference type="EMBL" id="RWGY01000005">
    <property type="protein sequence ID" value="TVU43457.1"/>
    <property type="molecule type" value="Genomic_DNA"/>
</dbReference>
<protein>
    <submittedName>
        <fullName evidence="2">Uncharacterized protein</fullName>
    </submittedName>
</protein>
<proteinExistence type="predicted"/>
<reference evidence="2 3" key="1">
    <citation type="journal article" date="2019" name="Sci. Rep.">
        <title>A high-quality genome of Eragrostis curvula grass provides insights into Poaceae evolution and supports new strategies to enhance forage quality.</title>
        <authorList>
            <person name="Carballo J."/>
            <person name="Santos B.A.C.M."/>
            <person name="Zappacosta D."/>
            <person name="Garbus I."/>
            <person name="Selva J.P."/>
            <person name="Gallo C.A."/>
            <person name="Diaz A."/>
            <person name="Albertini E."/>
            <person name="Caccamo M."/>
            <person name="Echenique V."/>
        </authorList>
    </citation>
    <scope>NUCLEOTIDE SEQUENCE [LARGE SCALE GENOMIC DNA]</scope>
    <source>
        <strain evidence="3">cv. Victoria</strain>
        <tissue evidence="2">Leaf</tissue>
    </source>
</reference>
<name>A0A5J9W688_9POAL</name>
<dbReference type="Gramene" id="TVU43457">
    <property type="protein sequence ID" value="TVU43457"/>
    <property type="gene ID" value="EJB05_09932"/>
</dbReference>
<evidence type="ECO:0000256" key="1">
    <source>
        <dbReference type="SAM" id="MobiDB-lite"/>
    </source>
</evidence>
<comment type="caution">
    <text evidence="2">The sequence shown here is derived from an EMBL/GenBank/DDBJ whole genome shotgun (WGS) entry which is preliminary data.</text>
</comment>